<dbReference type="AlphaFoldDB" id="A0A378I873"/>
<protein>
    <submittedName>
        <fullName evidence="1">Uncharacterized protein</fullName>
    </submittedName>
</protein>
<dbReference type="Proteomes" id="UP000255066">
    <property type="component" value="Unassembled WGS sequence"/>
</dbReference>
<reference evidence="1 2" key="1">
    <citation type="submission" date="2018-06" db="EMBL/GenBank/DDBJ databases">
        <authorList>
            <consortium name="Pathogen Informatics"/>
            <person name="Doyle S."/>
        </authorList>
    </citation>
    <scope>NUCLEOTIDE SEQUENCE [LARGE SCALE GENOMIC DNA]</scope>
    <source>
        <strain evidence="1 2">NCTC12437</strain>
    </source>
</reference>
<organism evidence="1 2">
    <name type="scientific">Legionella birminghamensis</name>
    <dbReference type="NCBI Taxonomy" id="28083"/>
    <lineage>
        <taxon>Bacteria</taxon>
        <taxon>Pseudomonadati</taxon>
        <taxon>Pseudomonadota</taxon>
        <taxon>Gammaproteobacteria</taxon>
        <taxon>Legionellales</taxon>
        <taxon>Legionellaceae</taxon>
        <taxon>Legionella</taxon>
    </lineage>
</organism>
<sequence length="47" mass="5446">MNKTVYPLLSDYEEFRQYIEESSTLVAKASAAEVKKMPAYSLREKET</sequence>
<gene>
    <name evidence="1" type="ORF">NCTC12437_00687</name>
</gene>
<evidence type="ECO:0000313" key="1">
    <source>
        <dbReference type="EMBL" id="STX30920.1"/>
    </source>
</evidence>
<evidence type="ECO:0000313" key="2">
    <source>
        <dbReference type="Proteomes" id="UP000255066"/>
    </source>
</evidence>
<proteinExistence type="predicted"/>
<accession>A0A378I873</accession>
<dbReference type="EMBL" id="UGNW01000001">
    <property type="protein sequence ID" value="STX30920.1"/>
    <property type="molecule type" value="Genomic_DNA"/>
</dbReference>
<dbReference type="RefSeq" id="WP_157062414.1">
    <property type="nucleotide sequence ID" value="NZ_CAAAHV010000010.1"/>
</dbReference>
<name>A0A378I873_9GAMM</name>